<dbReference type="RefSeq" id="WP_150069903.1">
    <property type="nucleotide sequence ID" value="NZ_VWPH01000015.1"/>
</dbReference>
<keyword evidence="2" id="KW-0238">DNA-binding</keyword>
<evidence type="ECO:0000256" key="1">
    <source>
        <dbReference type="ARBA" id="ARBA00023015"/>
    </source>
</evidence>
<dbReference type="SMART" id="SM00342">
    <property type="entry name" value="HTH_ARAC"/>
    <property type="match status" value="1"/>
</dbReference>
<reference evidence="5 6" key="1">
    <citation type="submission" date="2019-09" db="EMBL/GenBank/DDBJ databases">
        <title>Draft genome sequence of the thermophilic Saccharopolyspora hirsuta VKM Ac-666T.</title>
        <authorList>
            <person name="Lobastova T.G."/>
            <person name="Fokina V."/>
            <person name="Bragin E.Y."/>
            <person name="Shtratnikova V.Y."/>
            <person name="Starodumova I.P."/>
            <person name="Tarlachkov S.V."/>
            <person name="Donova M.V."/>
        </authorList>
    </citation>
    <scope>NUCLEOTIDE SEQUENCE [LARGE SCALE GENOMIC DNA]</scope>
    <source>
        <strain evidence="5 6">VKM Ac-666</strain>
    </source>
</reference>
<dbReference type="GO" id="GO:0000976">
    <property type="term" value="F:transcription cis-regulatory region binding"/>
    <property type="evidence" value="ECO:0007669"/>
    <property type="project" value="TreeGrafter"/>
</dbReference>
<dbReference type="Pfam" id="PF12833">
    <property type="entry name" value="HTH_18"/>
    <property type="match status" value="1"/>
</dbReference>
<evidence type="ECO:0000256" key="2">
    <source>
        <dbReference type="ARBA" id="ARBA00023125"/>
    </source>
</evidence>
<dbReference type="EMBL" id="VWPH01000015">
    <property type="protein sequence ID" value="KAA5828403.1"/>
    <property type="molecule type" value="Genomic_DNA"/>
</dbReference>
<dbReference type="OrthoDB" id="5241536at2"/>
<feature type="domain" description="HTH araC/xylS-type" evidence="4">
    <location>
        <begin position="232"/>
        <end position="330"/>
    </location>
</feature>
<keyword evidence="6" id="KW-1185">Reference proteome</keyword>
<proteinExistence type="predicted"/>
<dbReference type="AlphaFoldDB" id="A0A5M7BHP8"/>
<organism evidence="5 6">
    <name type="scientific">Saccharopolyspora hirsuta</name>
    <dbReference type="NCBI Taxonomy" id="1837"/>
    <lineage>
        <taxon>Bacteria</taxon>
        <taxon>Bacillati</taxon>
        <taxon>Actinomycetota</taxon>
        <taxon>Actinomycetes</taxon>
        <taxon>Pseudonocardiales</taxon>
        <taxon>Pseudonocardiaceae</taxon>
        <taxon>Saccharopolyspora</taxon>
    </lineage>
</organism>
<dbReference type="Proteomes" id="UP000323946">
    <property type="component" value="Unassembled WGS sequence"/>
</dbReference>
<keyword evidence="1" id="KW-0805">Transcription regulation</keyword>
<dbReference type="Pfam" id="PF12625">
    <property type="entry name" value="Arabinose_bd"/>
    <property type="match status" value="1"/>
</dbReference>
<dbReference type="SMR" id="A0A5M7BHP8"/>
<dbReference type="InterPro" id="IPR032687">
    <property type="entry name" value="AraC-type_N"/>
</dbReference>
<evidence type="ECO:0000313" key="5">
    <source>
        <dbReference type="EMBL" id="KAA5828403.1"/>
    </source>
</evidence>
<gene>
    <name evidence="5" type="ORF">F1721_28600</name>
</gene>
<dbReference type="InterPro" id="IPR018060">
    <property type="entry name" value="HTH_AraC"/>
</dbReference>
<dbReference type="SUPFAM" id="SSF46689">
    <property type="entry name" value="Homeodomain-like"/>
    <property type="match status" value="1"/>
</dbReference>
<dbReference type="PROSITE" id="PS01124">
    <property type="entry name" value="HTH_ARAC_FAMILY_2"/>
    <property type="match status" value="1"/>
</dbReference>
<dbReference type="InterPro" id="IPR009057">
    <property type="entry name" value="Homeodomain-like_sf"/>
</dbReference>
<evidence type="ECO:0000313" key="6">
    <source>
        <dbReference type="Proteomes" id="UP000323946"/>
    </source>
</evidence>
<evidence type="ECO:0000259" key="4">
    <source>
        <dbReference type="PROSITE" id="PS01124"/>
    </source>
</evidence>
<name>A0A5M7BHP8_SACHI</name>
<comment type="caution">
    <text evidence="5">The sequence shown here is derived from an EMBL/GenBank/DDBJ whole genome shotgun (WGS) entry which is preliminary data.</text>
</comment>
<dbReference type="PANTHER" id="PTHR47894">
    <property type="entry name" value="HTH-TYPE TRANSCRIPTIONAL REGULATOR GADX"/>
    <property type="match status" value="1"/>
</dbReference>
<evidence type="ECO:0000256" key="3">
    <source>
        <dbReference type="ARBA" id="ARBA00023163"/>
    </source>
</evidence>
<dbReference type="Gene3D" id="1.10.10.60">
    <property type="entry name" value="Homeodomain-like"/>
    <property type="match status" value="1"/>
</dbReference>
<protein>
    <submittedName>
        <fullName evidence="5">AraC family transcriptional regulator</fullName>
    </submittedName>
</protein>
<dbReference type="GO" id="GO:0005829">
    <property type="term" value="C:cytosol"/>
    <property type="evidence" value="ECO:0007669"/>
    <property type="project" value="TreeGrafter"/>
</dbReference>
<accession>A0A5M7BHP8</accession>
<keyword evidence="3" id="KW-0804">Transcription</keyword>
<dbReference type="GO" id="GO:0003700">
    <property type="term" value="F:DNA-binding transcription factor activity"/>
    <property type="evidence" value="ECO:0007669"/>
    <property type="project" value="InterPro"/>
</dbReference>
<dbReference type="PANTHER" id="PTHR47894:SF4">
    <property type="entry name" value="HTH-TYPE TRANSCRIPTIONAL REGULATOR GADX"/>
    <property type="match status" value="1"/>
</dbReference>
<sequence length="335" mass="37345">MKPLARYAALNSYVEVSRALGIEPAGMMRGVGLDPAGIAVQDRWIPAAAVARLLEQSAAASGHQDFGLLLAERRRFSNLGPLSLVIREEPDVRSALTILIRHEHMYNEALRMRMAVLNGLATVRIGFELGDQTETRQAAELALGTLHRLLCGFLGSLWQPVAVCFAHRAPADTSTHRRIFGSAIKFEQEFNGITFYENDLDAPNKMSDPLMRTYAYQFLDSLEAPKDTSARERVRELIELLLPTGRCSVEQVARSLGVDRRTVHRQLADSGETFSSILRATRAELAANLVGNRRYTFTEIADLLSFSSPGNFSRWFRGHFGCSPSQWRSQQHRSG</sequence>